<dbReference type="GO" id="GO:0000981">
    <property type="term" value="F:DNA-binding transcription factor activity, RNA polymerase II-specific"/>
    <property type="evidence" value="ECO:0007669"/>
    <property type="project" value="TreeGrafter"/>
</dbReference>
<feature type="compositionally biased region" description="Basic and acidic residues" evidence="1">
    <location>
        <begin position="20"/>
        <end position="38"/>
    </location>
</feature>
<dbReference type="EMBL" id="JAAOIC020000032">
    <property type="protein sequence ID" value="KAG8039741.1"/>
    <property type="molecule type" value="Genomic_DNA"/>
</dbReference>
<sequence>MINESPNDDLTANSTPRQSGKSDHARKSAKSQSKDDTQKISQHPFNQQSPSNGTINKNEEVIKELFNDYKVFENWCSIKYYEFNTQVGETFHVINNSLSVNVNNNYMKQSTNTSFCLSSIINKSRNKISEQVKKNIGHGIVIYLQTNGDVWLRQNCSENVFIESNFLTKENILINKTGALKICTHANNKIFSLKLACEQMKLRINSDPSSTIDKNNFKEFFTIYISFGEVWGPNCLKKTIDQTPCWLEIHFHPASKLLDILLSQ</sequence>
<feature type="region of interest" description="Disordered" evidence="1">
    <location>
        <begin position="1"/>
        <end position="54"/>
    </location>
</feature>
<reference evidence="3" key="1">
    <citation type="submission" date="2020-03" db="EMBL/GenBank/DDBJ databases">
        <authorList>
            <person name="Chebbi M.A."/>
            <person name="Drezen J.M."/>
        </authorList>
    </citation>
    <scope>NUCLEOTIDE SEQUENCE</scope>
    <source>
        <tissue evidence="3">Whole body</tissue>
    </source>
</reference>
<evidence type="ECO:0000259" key="2">
    <source>
        <dbReference type="PROSITE" id="PS51076"/>
    </source>
</evidence>
<feature type="domain" description="MH2" evidence="2">
    <location>
        <begin position="75"/>
        <end position="264"/>
    </location>
</feature>
<reference evidence="3" key="2">
    <citation type="submission" date="2021-04" db="EMBL/GenBank/DDBJ databases">
        <title>Genome-wide patterns of bracovirus chromosomal integration into multiple host tissues during parasitism.</title>
        <authorList>
            <person name="Chebbi M.A.C."/>
        </authorList>
    </citation>
    <scope>NUCLEOTIDE SEQUENCE</scope>
    <source>
        <tissue evidence="3">Whole body</tissue>
    </source>
</reference>
<dbReference type="InterPro" id="IPR001132">
    <property type="entry name" value="SMAD_dom_Dwarfin-type"/>
</dbReference>
<dbReference type="GO" id="GO:0030154">
    <property type="term" value="P:cell differentiation"/>
    <property type="evidence" value="ECO:0007669"/>
    <property type="project" value="TreeGrafter"/>
</dbReference>
<dbReference type="GO" id="GO:0000978">
    <property type="term" value="F:RNA polymerase II cis-regulatory region sequence-specific DNA binding"/>
    <property type="evidence" value="ECO:0007669"/>
    <property type="project" value="TreeGrafter"/>
</dbReference>
<dbReference type="OrthoDB" id="5794312at2759"/>
<dbReference type="SMART" id="SM00524">
    <property type="entry name" value="DWB"/>
    <property type="match status" value="1"/>
</dbReference>
<dbReference type="AlphaFoldDB" id="A0A8J5REM7"/>
<feature type="compositionally biased region" description="Polar residues" evidence="1">
    <location>
        <begin position="39"/>
        <end position="54"/>
    </location>
</feature>
<dbReference type="GO" id="GO:0030509">
    <property type="term" value="P:BMP signaling pathway"/>
    <property type="evidence" value="ECO:0007669"/>
    <property type="project" value="TreeGrafter"/>
</dbReference>
<feature type="compositionally biased region" description="Polar residues" evidence="1">
    <location>
        <begin position="1"/>
        <end position="19"/>
    </location>
</feature>
<protein>
    <recommendedName>
        <fullName evidence="2">MH2 domain-containing protein</fullName>
    </recommendedName>
</protein>
<dbReference type="GO" id="GO:0009653">
    <property type="term" value="P:anatomical structure morphogenesis"/>
    <property type="evidence" value="ECO:0007669"/>
    <property type="project" value="TreeGrafter"/>
</dbReference>
<accession>A0A8J5REM7</accession>
<name>A0A8J5REM7_9HYME</name>
<dbReference type="GO" id="GO:0070411">
    <property type="term" value="F:I-SMAD binding"/>
    <property type="evidence" value="ECO:0007669"/>
    <property type="project" value="TreeGrafter"/>
</dbReference>
<dbReference type="PROSITE" id="PS51076">
    <property type="entry name" value="MH2"/>
    <property type="match status" value="1"/>
</dbReference>
<evidence type="ECO:0000313" key="4">
    <source>
        <dbReference type="Proteomes" id="UP000729913"/>
    </source>
</evidence>
<evidence type="ECO:0000256" key="1">
    <source>
        <dbReference type="SAM" id="MobiDB-lite"/>
    </source>
</evidence>
<proteinExistence type="predicted"/>
<gene>
    <name evidence="3" type="ORF">G9C98_000470</name>
</gene>
<dbReference type="GO" id="GO:0071144">
    <property type="term" value="C:heteromeric SMAD protein complex"/>
    <property type="evidence" value="ECO:0007669"/>
    <property type="project" value="TreeGrafter"/>
</dbReference>
<dbReference type="GO" id="GO:0060395">
    <property type="term" value="P:SMAD protein signal transduction"/>
    <property type="evidence" value="ECO:0007669"/>
    <property type="project" value="TreeGrafter"/>
</dbReference>
<evidence type="ECO:0000313" key="3">
    <source>
        <dbReference type="EMBL" id="KAG8039741.1"/>
    </source>
</evidence>
<organism evidence="3 4">
    <name type="scientific">Cotesia typhae</name>
    <dbReference type="NCBI Taxonomy" id="2053667"/>
    <lineage>
        <taxon>Eukaryota</taxon>
        <taxon>Metazoa</taxon>
        <taxon>Ecdysozoa</taxon>
        <taxon>Arthropoda</taxon>
        <taxon>Hexapoda</taxon>
        <taxon>Insecta</taxon>
        <taxon>Pterygota</taxon>
        <taxon>Neoptera</taxon>
        <taxon>Endopterygota</taxon>
        <taxon>Hymenoptera</taxon>
        <taxon>Apocrita</taxon>
        <taxon>Ichneumonoidea</taxon>
        <taxon>Braconidae</taxon>
        <taxon>Microgastrinae</taxon>
        <taxon>Cotesia</taxon>
    </lineage>
</organism>
<dbReference type="Pfam" id="PF03166">
    <property type="entry name" value="MH2"/>
    <property type="match status" value="1"/>
</dbReference>
<comment type="caution">
    <text evidence="3">The sequence shown here is derived from an EMBL/GenBank/DDBJ whole genome shotgun (WGS) entry which is preliminary data.</text>
</comment>
<keyword evidence="4" id="KW-1185">Reference proteome</keyword>
<dbReference type="PANTHER" id="PTHR13703">
    <property type="entry name" value="SMAD"/>
    <property type="match status" value="1"/>
</dbReference>
<dbReference type="Proteomes" id="UP000729913">
    <property type="component" value="Unassembled WGS sequence"/>
</dbReference>
<dbReference type="InterPro" id="IPR013790">
    <property type="entry name" value="Dwarfin"/>
</dbReference>